<dbReference type="GO" id="GO:0030488">
    <property type="term" value="P:tRNA methylation"/>
    <property type="evidence" value="ECO:0007669"/>
    <property type="project" value="TreeGrafter"/>
</dbReference>
<keyword evidence="4" id="KW-0274">FAD</keyword>
<reference evidence="6" key="1">
    <citation type="journal article" date="2014" name="Front. Microbiol.">
        <title>High frequency of phylogenetically diverse reductive dehalogenase-homologous genes in deep subseafloor sedimentary metagenomes.</title>
        <authorList>
            <person name="Kawai M."/>
            <person name="Futagami T."/>
            <person name="Toyoda A."/>
            <person name="Takaki Y."/>
            <person name="Nishi S."/>
            <person name="Hori S."/>
            <person name="Arai W."/>
            <person name="Tsubouchi T."/>
            <person name="Morono Y."/>
            <person name="Uchiyama I."/>
            <person name="Ito T."/>
            <person name="Fujiyama A."/>
            <person name="Inagaki F."/>
            <person name="Takami H."/>
        </authorList>
    </citation>
    <scope>NUCLEOTIDE SEQUENCE</scope>
    <source>
        <strain evidence="6">Expedition CK06-06</strain>
    </source>
</reference>
<dbReference type="GO" id="GO:0002098">
    <property type="term" value="P:tRNA wobble uridine modification"/>
    <property type="evidence" value="ECO:0007669"/>
    <property type="project" value="TreeGrafter"/>
</dbReference>
<sequence length="266" mass="30611">PHQTDWRHQLPCYLVYTNEETHQIVRENLHRSPIASGFIEGVGPRYCPSIEEKVVRFAHKDSHQLFLEPEGWRTMEVYVQGMYTAMAYDVQLGMLRSIPALREAEIVRPGYAVEYDFVCPDQIKASLETKRVEGLFHAGQINCTSGYEEAAAQGIIAGINAARKVQGKEPIILRRDQAYIGVLIDDLVTKEIAEPYRMMTSRAEYRLLLRQDNADLRLSAIGYEVGLLPRERYEVMEEKREAIESDLRRLKETWLAPSEEVNEKLI</sequence>
<name>X0TAA4_9ZZZZ</name>
<dbReference type="FunFam" id="3.50.50.60:FF:000002">
    <property type="entry name" value="tRNA uridine 5-carboxymethylaminomethyl modification enzyme MnmG"/>
    <property type="match status" value="1"/>
</dbReference>
<evidence type="ECO:0000313" key="6">
    <source>
        <dbReference type="EMBL" id="GAF90438.1"/>
    </source>
</evidence>
<dbReference type="PANTHER" id="PTHR11806">
    <property type="entry name" value="GLUCOSE INHIBITED DIVISION PROTEIN A"/>
    <property type="match status" value="1"/>
</dbReference>
<comment type="similarity">
    <text evidence="2">Belongs to the MnmG family.</text>
</comment>
<dbReference type="InterPro" id="IPR020595">
    <property type="entry name" value="MnmG-rel_CS"/>
</dbReference>
<evidence type="ECO:0000259" key="5">
    <source>
        <dbReference type="Pfam" id="PF01134"/>
    </source>
</evidence>
<dbReference type="PROSITE" id="PS01280">
    <property type="entry name" value="GIDA_1"/>
    <property type="match status" value="1"/>
</dbReference>
<dbReference type="InterPro" id="IPR036188">
    <property type="entry name" value="FAD/NAD-bd_sf"/>
</dbReference>
<evidence type="ECO:0000256" key="3">
    <source>
        <dbReference type="ARBA" id="ARBA00022630"/>
    </source>
</evidence>
<organism evidence="6">
    <name type="scientific">marine sediment metagenome</name>
    <dbReference type="NCBI Taxonomy" id="412755"/>
    <lineage>
        <taxon>unclassified sequences</taxon>
        <taxon>metagenomes</taxon>
        <taxon>ecological metagenomes</taxon>
    </lineage>
</organism>
<accession>X0TAA4</accession>
<evidence type="ECO:0000256" key="4">
    <source>
        <dbReference type="ARBA" id="ARBA00022827"/>
    </source>
</evidence>
<dbReference type="Pfam" id="PF01134">
    <property type="entry name" value="GIDA"/>
    <property type="match status" value="1"/>
</dbReference>
<comment type="cofactor">
    <cofactor evidence="1">
        <name>FAD</name>
        <dbReference type="ChEBI" id="CHEBI:57692"/>
    </cofactor>
</comment>
<dbReference type="Gene3D" id="2.40.30.260">
    <property type="match status" value="1"/>
</dbReference>
<dbReference type="InterPro" id="IPR002218">
    <property type="entry name" value="MnmG-rel"/>
</dbReference>
<dbReference type="EMBL" id="BARS01011484">
    <property type="protein sequence ID" value="GAF90438.1"/>
    <property type="molecule type" value="Genomic_DNA"/>
</dbReference>
<feature type="non-terminal residue" evidence="6">
    <location>
        <position position="266"/>
    </location>
</feature>
<gene>
    <name evidence="6" type="ORF">S01H1_20873</name>
</gene>
<dbReference type="InterPro" id="IPR040131">
    <property type="entry name" value="MnmG_N"/>
</dbReference>
<feature type="domain" description="MnmG N-terminal" evidence="5">
    <location>
        <begin position="7"/>
        <end position="169"/>
    </location>
</feature>
<evidence type="ECO:0000256" key="2">
    <source>
        <dbReference type="ARBA" id="ARBA00007653"/>
    </source>
</evidence>
<evidence type="ECO:0000256" key="1">
    <source>
        <dbReference type="ARBA" id="ARBA00001974"/>
    </source>
</evidence>
<dbReference type="Gene3D" id="3.50.50.60">
    <property type="entry name" value="FAD/NAD(P)-binding domain"/>
    <property type="match status" value="1"/>
</dbReference>
<comment type="caution">
    <text evidence="6">The sequence shown here is derived from an EMBL/GenBank/DDBJ whole genome shotgun (WGS) entry which is preliminary data.</text>
</comment>
<protein>
    <recommendedName>
        <fullName evidence="5">MnmG N-terminal domain-containing protein</fullName>
    </recommendedName>
</protein>
<dbReference type="AlphaFoldDB" id="X0TAA4"/>
<proteinExistence type="inferred from homology"/>
<dbReference type="PANTHER" id="PTHR11806:SF0">
    <property type="entry name" value="PROTEIN MTO1 HOMOLOG, MITOCHONDRIAL"/>
    <property type="match status" value="1"/>
</dbReference>
<keyword evidence="3" id="KW-0285">Flavoprotein</keyword>
<dbReference type="GO" id="GO:0005829">
    <property type="term" value="C:cytosol"/>
    <property type="evidence" value="ECO:0007669"/>
    <property type="project" value="TreeGrafter"/>
</dbReference>
<dbReference type="GO" id="GO:0050660">
    <property type="term" value="F:flavin adenine dinucleotide binding"/>
    <property type="evidence" value="ECO:0007669"/>
    <property type="project" value="InterPro"/>
</dbReference>
<dbReference type="SUPFAM" id="SSF51905">
    <property type="entry name" value="FAD/NAD(P)-binding domain"/>
    <property type="match status" value="1"/>
</dbReference>
<feature type="non-terminal residue" evidence="6">
    <location>
        <position position="1"/>
    </location>
</feature>